<dbReference type="Pfam" id="PF00072">
    <property type="entry name" value="Response_reg"/>
    <property type="match status" value="1"/>
</dbReference>
<dbReference type="SUPFAM" id="SSF52172">
    <property type="entry name" value="CheY-like"/>
    <property type="match status" value="1"/>
</dbReference>
<dbReference type="InterPro" id="IPR001789">
    <property type="entry name" value="Sig_transdc_resp-reg_receiver"/>
</dbReference>
<dbReference type="InterPro" id="IPR050595">
    <property type="entry name" value="Bact_response_regulator"/>
</dbReference>
<dbReference type="Gene3D" id="3.40.50.2300">
    <property type="match status" value="1"/>
</dbReference>
<feature type="non-terminal residue" evidence="3">
    <location>
        <position position="109"/>
    </location>
</feature>
<evidence type="ECO:0000256" key="1">
    <source>
        <dbReference type="ARBA" id="ARBA00022553"/>
    </source>
</evidence>
<dbReference type="PANTHER" id="PTHR44591">
    <property type="entry name" value="STRESS RESPONSE REGULATOR PROTEIN 1"/>
    <property type="match status" value="1"/>
</dbReference>
<comment type="caution">
    <text evidence="3">The sequence shown here is derived from an EMBL/GenBank/DDBJ whole genome shotgun (WGS) entry which is preliminary data.</text>
</comment>
<dbReference type="PANTHER" id="PTHR44591:SF3">
    <property type="entry name" value="RESPONSE REGULATORY DOMAIN-CONTAINING PROTEIN"/>
    <property type="match status" value="1"/>
</dbReference>
<evidence type="ECO:0000313" key="3">
    <source>
        <dbReference type="EMBL" id="EQD32485.1"/>
    </source>
</evidence>
<dbReference type="GO" id="GO:0000160">
    <property type="term" value="P:phosphorelay signal transduction system"/>
    <property type="evidence" value="ECO:0007669"/>
    <property type="project" value="InterPro"/>
</dbReference>
<reference evidence="3" key="1">
    <citation type="submission" date="2013-08" db="EMBL/GenBank/DDBJ databases">
        <authorList>
            <person name="Mendez C."/>
            <person name="Richter M."/>
            <person name="Ferrer M."/>
            <person name="Sanchez J."/>
        </authorList>
    </citation>
    <scope>NUCLEOTIDE SEQUENCE</scope>
</reference>
<dbReference type="SMART" id="SM00448">
    <property type="entry name" value="REC"/>
    <property type="match status" value="1"/>
</dbReference>
<accession>T0ZRN3</accession>
<dbReference type="PROSITE" id="PS50110">
    <property type="entry name" value="RESPONSE_REGULATORY"/>
    <property type="match status" value="1"/>
</dbReference>
<organism evidence="3">
    <name type="scientific">mine drainage metagenome</name>
    <dbReference type="NCBI Taxonomy" id="410659"/>
    <lineage>
        <taxon>unclassified sequences</taxon>
        <taxon>metagenomes</taxon>
        <taxon>ecological metagenomes</taxon>
    </lineage>
</organism>
<dbReference type="EMBL" id="AUZX01014373">
    <property type="protein sequence ID" value="EQD32485.1"/>
    <property type="molecule type" value="Genomic_DNA"/>
</dbReference>
<dbReference type="InterPro" id="IPR011006">
    <property type="entry name" value="CheY-like_superfamily"/>
</dbReference>
<dbReference type="AlphaFoldDB" id="T0ZRN3"/>
<gene>
    <name evidence="3" type="ORF">B1A_19482</name>
</gene>
<sequence>MLGIDDDPVALRLYQATLEGMGIVVATASGGEEGLRLARELKPGCILLDLLMPDLDGFEVLAQLKADPETSHIPVIVITAAQISEEEKQRLNGQVVAVLEKGDSALAGL</sequence>
<name>T0ZRN3_9ZZZZ</name>
<keyword evidence="1" id="KW-0597">Phosphoprotein</keyword>
<reference evidence="3" key="2">
    <citation type="journal article" date="2014" name="ISME J.">
        <title>Microbial stratification in low pH oxic and suboxic macroscopic growths along an acid mine drainage.</title>
        <authorList>
            <person name="Mendez-Garcia C."/>
            <person name="Mesa V."/>
            <person name="Sprenger R.R."/>
            <person name="Richter M."/>
            <person name="Diez M.S."/>
            <person name="Solano J."/>
            <person name="Bargiela R."/>
            <person name="Golyshina O.V."/>
            <person name="Manteca A."/>
            <person name="Ramos J.L."/>
            <person name="Gallego J.R."/>
            <person name="Llorente I."/>
            <person name="Martins Dos Santos V.A."/>
            <person name="Jensen O.N."/>
            <person name="Pelaez A.I."/>
            <person name="Sanchez J."/>
            <person name="Ferrer M."/>
        </authorList>
    </citation>
    <scope>NUCLEOTIDE SEQUENCE</scope>
</reference>
<evidence type="ECO:0000259" key="2">
    <source>
        <dbReference type="PROSITE" id="PS50110"/>
    </source>
</evidence>
<proteinExistence type="predicted"/>
<protein>
    <submittedName>
        <fullName evidence="3">Signal transduction response regulator, receiver region domain protein</fullName>
    </submittedName>
</protein>
<feature type="domain" description="Response regulatory" evidence="2">
    <location>
        <begin position="1"/>
        <end position="109"/>
    </location>
</feature>